<protein>
    <submittedName>
        <fullName evidence="3">Hemerythrin HHE cation binding domain-containing protein</fullName>
    </submittedName>
</protein>
<dbReference type="AlphaFoldDB" id="A0AAJ0C1B5"/>
<gene>
    <name evidence="3" type="ORF">QBC33DRAFT_534507</name>
</gene>
<feature type="domain" description="Hemerythrin-like" evidence="2">
    <location>
        <begin position="42"/>
        <end position="158"/>
    </location>
</feature>
<dbReference type="Gene3D" id="1.20.120.520">
    <property type="entry name" value="nmb1532 protein domain like"/>
    <property type="match status" value="1"/>
</dbReference>
<dbReference type="PANTHER" id="PTHR35585:SF1">
    <property type="entry name" value="HHE DOMAIN PROTEIN (AFU_ORTHOLOGUE AFUA_4G00730)"/>
    <property type="match status" value="1"/>
</dbReference>
<dbReference type="InterPro" id="IPR012312">
    <property type="entry name" value="Hemerythrin-like"/>
</dbReference>
<sequence>MLLTRTATLSRNFLCRPQVTGLIPTLAQRTFSTSALDKSRVSDVIIKDHEELKDHYDRIMRSKDNDEMTRHQNAFVWELARHSVGEEIVVYPVMEKNLPDGKETAAKDRQEHLTVKEQLYEFQKLSADDADFRPTLKTLMGNLAQHIREEEEDELPRLENSLSEEGSSDLARSFERTKMFVPTRSHPGAPDRPPFETAAGLLAAPIDKIMDAFHKFPKGV</sequence>
<keyword evidence="4" id="KW-1185">Reference proteome</keyword>
<evidence type="ECO:0000256" key="1">
    <source>
        <dbReference type="SAM" id="MobiDB-lite"/>
    </source>
</evidence>
<evidence type="ECO:0000313" key="3">
    <source>
        <dbReference type="EMBL" id="KAK1768308.1"/>
    </source>
</evidence>
<reference evidence="3" key="1">
    <citation type="submission" date="2023-06" db="EMBL/GenBank/DDBJ databases">
        <title>Genome-scale phylogeny and comparative genomics of the fungal order Sordariales.</title>
        <authorList>
            <consortium name="Lawrence Berkeley National Laboratory"/>
            <person name="Hensen N."/>
            <person name="Bonometti L."/>
            <person name="Westerberg I."/>
            <person name="Brannstrom I.O."/>
            <person name="Guillou S."/>
            <person name="Cros-Aarteil S."/>
            <person name="Calhoun S."/>
            <person name="Haridas S."/>
            <person name="Kuo A."/>
            <person name="Mondo S."/>
            <person name="Pangilinan J."/>
            <person name="Riley R."/>
            <person name="Labutti K."/>
            <person name="Andreopoulos B."/>
            <person name="Lipzen A."/>
            <person name="Chen C."/>
            <person name="Yanf M."/>
            <person name="Daum C."/>
            <person name="Ng V."/>
            <person name="Clum A."/>
            <person name="Steindorff A."/>
            <person name="Ohm R."/>
            <person name="Martin F."/>
            <person name="Silar P."/>
            <person name="Natvig D."/>
            <person name="Lalanne C."/>
            <person name="Gautier V."/>
            <person name="Ament-Velasquez S.L."/>
            <person name="Kruys A."/>
            <person name="Hutchinson M.I."/>
            <person name="Powell A.J."/>
            <person name="Barry K."/>
            <person name="Miller A.N."/>
            <person name="Grigoriev I.V."/>
            <person name="Debuchy R."/>
            <person name="Gladieux P."/>
            <person name="Thoren M.H."/>
            <person name="Johannesson H."/>
        </authorList>
    </citation>
    <scope>NUCLEOTIDE SEQUENCE</scope>
    <source>
        <strain evidence="3">8032-3</strain>
    </source>
</reference>
<comment type="caution">
    <text evidence="3">The sequence shown here is derived from an EMBL/GenBank/DDBJ whole genome shotgun (WGS) entry which is preliminary data.</text>
</comment>
<organism evidence="3 4">
    <name type="scientific">Phialemonium atrogriseum</name>
    <dbReference type="NCBI Taxonomy" id="1093897"/>
    <lineage>
        <taxon>Eukaryota</taxon>
        <taxon>Fungi</taxon>
        <taxon>Dikarya</taxon>
        <taxon>Ascomycota</taxon>
        <taxon>Pezizomycotina</taxon>
        <taxon>Sordariomycetes</taxon>
        <taxon>Sordariomycetidae</taxon>
        <taxon>Cephalothecales</taxon>
        <taxon>Cephalothecaceae</taxon>
        <taxon>Phialemonium</taxon>
    </lineage>
</organism>
<proteinExistence type="predicted"/>
<dbReference type="PANTHER" id="PTHR35585">
    <property type="entry name" value="HHE DOMAIN PROTEIN (AFU_ORTHOLOGUE AFUA_4G00730)"/>
    <property type="match status" value="1"/>
</dbReference>
<evidence type="ECO:0000259" key="2">
    <source>
        <dbReference type="Pfam" id="PF01814"/>
    </source>
</evidence>
<evidence type="ECO:0000313" key="4">
    <source>
        <dbReference type="Proteomes" id="UP001244011"/>
    </source>
</evidence>
<name>A0AAJ0C1B5_9PEZI</name>
<dbReference type="Pfam" id="PF01814">
    <property type="entry name" value="Hemerythrin"/>
    <property type="match status" value="1"/>
</dbReference>
<accession>A0AAJ0C1B5</accession>
<dbReference type="Proteomes" id="UP001244011">
    <property type="component" value="Unassembled WGS sequence"/>
</dbReference>
<feature type="region of interest" description="Disordered" evidence="1">
    <location>
        <begin position="150"/>
        <end position="169"/>
    </location>
</feature>
<dbReference type="GeneID" id="85310732"/>
<dbReference type="EMBL" id="MU839005">
    <property type="protein sequence ID" value="KAK1768308.1"/>
    <property type="molecule type" value="Genomic_DNA"/>
</dbReference>
<dbReference type="RefSeq" id="XP_060284521.1">
    <property type="nucleotide sequence ID" value="XM_060427545.1"/>
</dbReference>